<dbReference type="AlphaFoldDB" id="A0A5M5PEY7"/>
<proteinExistence type="predicted"/>
<feature type="domain" description="Transposase IS66 central" evidence="1">
    <location>
        <begin position="1"/>
        <end position="79"/>
    </location>
</feature>
<accession>A0A5M5PEY7</accession>
<evidence type="ECO:0000313" key="2">
    <source>
        <dbReference type="EMBL" id="KAA4752140.1"/>
    </source>
</evidence>
<dbReference type="Proteomes" id="UP000479773">
    <property type="component" value="Unassembled WGS sequence"/>
</dbReference>
<reference evidence="2 3" key="1">
    <citation type="journal article" date="2019" name="Nat. Med.">
        <title>A library of human gut bacterial isolates paired with longitudinal multiomics data enables mechanistic microbiome research.</title>
        <authorList>
            <person name="Poyet M."/>
            <person name="Groussin M."/>
            <person name="Gibbons S.M."/>
            <person name="Avila-Pacheco J."/>
            <person name="Jiang X."/>
            <person name="Kearney S.M."/>
            <person name="Perrotta A.R."/>
            <person name="Berdy B."/>
            <person name="Zhao S."/>
            <person name="Lieberman T.D."/>
            <person name="Swanson P.K."/>
            <person name="Smith M."/>
            <person name="Roesemann S."/>
            <person name="Alexander J.E."/>
            <person name="Rich S.A."/>
            <person name="Livny J."/>
            <person name="Vlamakis H."/>
            <person name="Clish C."/>
            <person name="Bullock K."/>
            <person name="Deik A."/>
            <person name="Scott J."/>
            <person name="Pierce K.A."/>
            <person name="Xavier R.J."/>
            <person name="Alm E.J."/>
        </authorList>
    </citation>
    <scope>NUCLEOTIDE SEQUENCE [LARGE SCALE GENOMIC DNA]</scope>
    <source>
        <strain evidence="2 3">BIOML-A106</strain>
    </source>
</reference>
<protein>
    <submittedName>
        <fullName evidence="2">Transposase</fullName>
    </submittedName>
</protein>
<dbReference type="EMBL" id="VWEQ01000010">
    <property type="protein sequence ID" value="KAA4752140.1"/>
    <property type="molecule type" value="Genomic_DNA"/>
</dbReference>
<dbReference type="Pfam" id="PF03050">
    <property type="entry name" value="DDE_Tnp_IS66"/>
    <property type="match status" value="1"/>
</dbReference>
<comment type="caution">
    <text evidence="2">The sequence shown here is derived from an EMBL/GenBank/DDBJ whole genome shotgun (WGS) entry which is preliminary data.</text>
</comment>
<name>A0A5M5PEY7_BACFG</name>
<evidence type="ECO:0000259" key="1">
    <source>
        <dbReference type="Pfam" id="PF03050"/>
    </source>
</evidence>
<sequence>MGIIVSSNTLHNWLKKGKKRLDKLVCVLKTIALEKDSIVNCDETWCKLCKYDHYKECYIRVLVNESQKVAIFFYEKGSRGCDYGFPR</sequence>
<evidence type="ECO:0000313" key="3">
    <source>
        <dbReference type="Proteomes" id="UP000479773"/>
    </source>
</evidence>
<organism evidence="2 3">
    <name type="scientific">Bacteroides fragilis</name>
    <dbReference type="NCBI Taxonomy" id="817"/>
    <lineage>
        <taxon>Bacteria</taxon>
        <taxon>Pseudomonadati</taxon>
        <taxon>Bacteroidota</taxon>
        <taxon>Bacteroidia</taxon>
        <taxon>Bacteroidales</taxon>
        <taxon>Bacteroidaceae</taxon>
        <taxon>Bacteroides</taxon>
    </lineage>
</organism>
<dbReference type="InterPro" id="IPR004291">
    <property type="entry name" value="Transposase_IS66_central"/>
</dbReference>
<gene>
    <name evidence="2" type="ORF">F3B44_12295</name>
</gene>